<dbReference type="InterPro" id="IPR020472">
    <property type="entry name" value="WD40_PAC1"/>
</dbReference>
<dbReference type="Proteomes" id="UP000643610">
    <property type="component" value="Unassembled WGS sequence"/>
</dbReference>
<dbReference type="InterPro" id="IPR019775">
    <property type="entry name" value="WD40_repeat_CS"/>
</dbReference>
<dbReference type="InterPro" id="IPR036322">
    <property type="entry name" value="WD40_repeat_dom_sf"/>
</dbReference>
<gene>
    <name evidence="5" type="ORF">H8K33_13740</name>
</gene>
<evidence type="ECO:0000256" key="1">
    <source>
        <dbReference type="ARBA" id="ARBA00022574"/>
    </source>
</evidence>
<dbReference type="InterPro" id="IPR001680">
    <property type="entry name" value="WD40_rpt"/>
</dbReference>
<dbReference type="SUPFAM" id="SSF50978">
    <property type="entry name" value="WD40 repeat-like"/>
    <property type="match status" value="2"/>
</dbReference>
<feature type="repeat" description="WD" evidence="3">
    <location>
        <begin position="325"/>
        <end position="366"/>
    </location>
</feature>
<accession>A0ABR6XSW4</accession>
<dbReference type="Gene3D" id="2.130.10.10">
    <property type="entry name" value="YVTN repeat-like/Quinoprotein amine dehydrogenase"/>
    <property type="match status" value="5"/>
</dbReference>
<feature type="repeat" description="WD" evidence="3">
    <location>
        <begin position="279"/>
        <end position="320"/>
    </location>
</feature>
<dbReference type="SMART" id="SM00320">
    <property type="entry name" value="WD40"/>
    <property type="match status" value="14"/>
</dbReference>
<feature type="repeat" description="WD" evidence="3">
    <location>
        <begin position="411"/>
        <end position="452"/>
    </location>
</feature>
<dbReference type="CDD" id="cd00200">
    <property type="entry name" value="WD40"/>
    <property type="match status" value="2"/>
</dbReference>
<evidence type="ECO:0000256" key="2">
    <source>
        <dbReference type="ARBA" id="ARBA00022737"/>
    </source>
</evidence>
<evidence type="ECO:0000313" key="5">
    <source>
        <dbReference type="EMBL" id="MBC3832565.1"/>
    </source>
</evidence>
<dbReference type="SUPFAM" id="SSF50998">
    <property type="entry name" value="Quinoprotein alcohol dehydrogenase-like"/>
    <property type="match status" value="1"/>
</dbReference>
<dbReference type="InterPro" id="IPR050349">
    <property type="entry name" value="WD_LIS1/nudF_dynein_reg"/>
</dbReference>
<proteinExistence type="predicted"/>
<feature type="signal peptide" evidence="4">
    <location>
        <begin position="1"/>
        <end position="24"/>
    </location>
</feature>
<keyword evidence="4" id="KW-0732">Signal</keyword>
<name>A0ABR6XSW4_9BURK</name>
<feature type="repeat" description="WD" evidence="3">
    <location>
        <begin position="541"/>
        <end position="582"/>
    </location>
</feature>
<keyword evidence="2" id="KW-0677">Repeat</keyword>
<evidence type="ECO:0000313" key="6">
    <source>
        <dbReference type="Proteomes" id="UP000643610"/>
    </source>
</evidence>
<keyword evidence="6" id="KW-1185">Reference proteome</keyword>
<feature type="repeat" description="WD" evidence="3">
    <location>
        <begin position="453"/>
        <end position="485"/>
    </location>
</feature>
<dbReference type="InterPro" id="IPR011047">
    <property type="entry name" value="Quinoprotein_ADH-like_sf"/>
</dbReference>
<dbReference type="RefSeq" id="WP_186891603.1">
    <property type="nucleotide sequence ID" value="NZ_JACOFU010000005.1"/>
</dbReference>
<dbReference type="PRINTS" id="PR00320">
    <property type="entry name" value="GPROTEINBRPT"/>
</dbReference>
<feature type="repeat" description="WD" evidence="3">
    <location>
        <begin position="625"/>
        <end position="666"/>
    </location>
</feature>
<evidence type="ECO:0000256" key="3">
    <source>
        <dbReference type="PROSITE-ProRule" id="PRU00221"/>
    </source>
</evidence>
<comment type="caution">
    <text evidence="5">The sequence shown here is derived from an EMBL/GenBank/DDBJ whole genome shotgun (WGS) entry which is preliminary data.</text>
</comment>
<organism evidence="5 6">
    <name type="scientific">Undibacterium amnicola</name>
    <dbReference type="NCBI Taxonomy" id="1834038"/>
    <lineage>
        <taxon>Bacteria</taxon>
        <taxon>Pseudomonadati</taxon>
        <taxon>Pseudomonadota</taxon>
        <taxon>Betaproteobacteria</taxon>
        <taxon>Burkholderiales</taxon>
        <taxon>Oxalobacteraceae</taxon>
        <taxon>Undibacterium</taxon>
    </lineage>
</organism>
<dbReference type="Pfam" id="PF00400">
    <property type="entry name" value="WD40"/>
    <property type="match status" value="11"/>
</dbReference>
<dbReference type="PROSITE" id="PS50082">
    <property type="entry name" value="WD_REPEATS_2"/>
    <property type="match status" value="7"/>
</dbReference>
<keyword evidence="1 3" id="KW-0853">WD repeat</keyword>
<evidence type="ECO:0000256" key="4">
    <source>
        <dbReference type="SAM" id="SignalP"/>
    </source>
</evidence>
<dbReference type="PROSITE" id="PS50294">
    <property type="entry name" value="WD_REPEATS_REGION"/>
    <property type="match status" value="5"/>
</dbReference>
<dbReference type="PANTHER" id="PTHR44129">
    <property type="entry name" value="WD REPEAT-CONTAINING PROTEIN POP1"/>
    <property type="match status" value="1"/>
</dbReference>
<dbReference type="InterPro" id="IPR015943">
    <property type="entry name" value="WD40/YVTN_repeat-like_dom_sf"/>
</dbReference>
<dbReference type="EMBL" id="JACOFU010000005">
    <property type="protein sequence ID" value="MBC3832565.1"/>
    <property type="molecule type" value="Genomic_DNA"/>
</dbReference>
<feature type="repeat" description="WD" evidence="3">
    <location>
        <begin position="583"/>
        <end position="611"/>
    </location>
</feature>
<protein>
    <submittedName>
        <fullName evidence="5">WD40 repeat domain-containing protein</fullName>
    </submittedName>
</protein>
<reference evidence="5 6" key="1">
    <citation type="submission" date="2020-08" db="EMBL/GenBank/DDBJ databases">
        <title>Novel species isolated from subtropical streams in China.</title>
        <authorList>
            <person name="Lu H."/>
        </authorList>
    </citation>
    <scope>NUCLEOTIDE SEQUENCE [LARGE SCALE GENOMIC DNA]</scope>
    <source>
        <strain evidence="5 6">KCTC 52442</strain>
    </source>
</reference>
<feature type="chain" id="PRO_5047050723" evidence="4">
    <location>
        <begin position="25"/>
        <end position="702"/>
    </location>
</feature>
<dbReference type="PROSITE" id="PS00678">
    <property type="entry name" value="WD_REPEATS_1"/>
    <property type="match status" value="3"/>
</dbReference>
<sequence length="702" mass="76512">MPVHSVKVSSYILLCSLWGGSASAADVAKPTLSPSYQSYLAHIAAANHALRHHDTAEVQRWLAQAPSAHRAWEWHYLQRQSSQAESILRLQDATASSLQVSPDGLTVAIVATDKTVQMRELASGALRWQFLDPALQPQAVAFNPHQPWLAAAFSKHTVKLWNSADGKELRQFQGAGKGITAIAFSPDGAWLASASWNRSAERGVWGIVEIWDVVTGALIQQLEYGEKPLVSIAFSPNGKYLAVGSWEVQKIVAVWDVVEAAAAVQGAQWQAPKLFVSEADEQYKAVQSISFSPDSQQLAAGGKDGRIRIWDIATQQRVHTLGGRGWGHSKWVNSIAFSPDGQRLVSASTDQTLRVWDVRKGTEEAVLLAHTKSVNAVSFDPQARFMLSAGAPEVKRWNADSWQADKQAVQSWKHPASVYGIALSADGKFAYTAAWQGGIKVWDTEKNQIVQEWTAHQSSANAVSVNAKQDRLASVGNDGKLKIWQRTGTAHSFQEYKNLEQIKGQQLIAVDLSRDGKRVFAASQSGAAKLWDIDSGKVLFQLAHEKNVSSTAMSAQERYFATGGSDGSVKIWDASNGKLLHRFHLHQASIAALSFSPDQQSLVAASHDKSISFMPLTGKAKPQKILAHDEGIFGIAFSPDGQRVVSASADQTVKLWDAKNATLVFSLSYESPVYAARFSADGKTLYTLPMDGIVRILRTSAN</sequence>